<dbReference type="InterPro" id="IPR043502">
    <property type="entry name" value="DNA/RNA_pol_sf"/>
</dbReference>
<gene>
    <name evidence="8" type="ORF">ANCCAN_08607</name>
</gene>
<protein>
    <recommendedName>
        <fullName evidence="7">Reverse transcriptase RNase H-like domain-containing protein</fullName>
    </recommendedName>
</protein>
<dbReference type="STRING" id="29170.A0A368GLX0"/>
<evidence type="ECO:0000256" key="4">
    <source>
        <dbReference type="ARBA" id="ARBA00022759"/>
    </source>
</evidence>
<dbReference type="SUPFAM" id="SSF56672">
    <property type="entry name" value="DNA/RNA polymerases"/>
    <property type="match status" value="1"/>
</dbReference>
<dbReference type="AlphaFoldDB" id="A0A368GLX0"/>
<keyword evidence="1" id="KW-0808">Transferase</keyword>
<evidence type="ECO:0000256" key="1">
    <source>
        <dbReference type="ARBA" id="ARBA00022679"/>
    </source>
</evidence>
<dbReference type="InterPro" id="IPR041373">
    <property type="entry name" value="RT_RNaseH"/>
</dbReference>
<comment type="caution">
    <text evidence="8">The sequence shown here is derived from an EMBL/GenBank/DDBJ whole genome shotgun (WGS) entry which is preliminary data.</text>
</comment>
<proteinExistence type="predicted"/>
<keyword evidence="6" id="KW-0695">RNA-directed DNA polymerase</keyword>
<keyword evidence="2" id="KW-0548">Nucleotidyltransferase</keyword>
<dbReference type="GO" id="GO:0016787">
    <property type="term" value="F:hydrolase activity"/>
    <property type="evidence" value="ECO:0007669"/>
    <property type="project" value="UniProtKB-KW"/>
</dbReference>
<evidence type="ECO:0000256" key="6">
    <source>
        <dbReference type="ARBA" id="ARBA00022918"/>
    </source>
</evidence>
<keyword evidence="9" id="KW-1185">Reference proteome</keyword>
<dbReference type="PANTHER" id="PTHR37984">
    <property type="entry name" value="PROTEIN CBG26694"/>
    <property type="match status" value="1"/>
</dbReference>
<dbReference type="GO" id="GO:0004519">
    <property type="term" value="F:endonuclease activity"/>
    <property type="evidence" value="ECO:0007669"/>
    <property type="project" value="UniProtKB-KW"/>
</dbReference>
<reference evidence="8 9" key="1">
    <citation type="submission" date="2014-10" db="EMBL/GenBank/DDBJ databases">
        <title>Draft genome of the hookworm Ancylostoma caninum.</title>
        <authorList>
            <person name="Mitreva M."/>
        </authorList>
    </citation>
    <scope>NUCLEOTIDE SEQUENCE [LARGE SCALE GENOMIC DNA]</scope>
    <source>
        <strain evidence="8 9">Baltimore</strain>
    </source>
</reference>
<name>A0A368GLX0_ANCCA</name>
<evidence type="ECO:0000313" key="8">
    <source>
        <dbReference type="EMBL" id="RCN45386.1"/>
    </source>
</evidence>
<dbReference type="Pfam" id="PF17917">
    <property type="entry name" value="RT_RNaseH"/>
    <property type="match status" value="1"/>
</dbReference>
<evidence type="ECO:0000259" key="7">
    <source>
        <dbReference type="Pfam" id="PF17917"/>
    </source>
</evidence>
<dbReference type="OrthoDB" id="5978043at2759"/>
<dbReference type="InterPro" id="IPR050951">
    <property type="entry name" value="Retrovirus_Pol_polyprotein"/>
</dbReference>
<keyword evidence="4" id="KW-0255">Endonuclease</keyword>
<feature type="domain" description="Reverse transcriptase RNase H-like" evidence="7">
    <location>
        <begin position="17"/>
        <end position="89"/>
    </location>
</feature>
<keyword evidence="3" id="KW-0540">Nuclease</keyword>
<evidence type="ECO:0000256" key="3">
    <source>
        <dbReference type="ARBA" id="ARBA00022722"/>
    </source>
</evidence>
<organism evidence="8 9">
    <name type="scientific">Ancylostoma caninum</name>
    <name type="common">Dog hookworm</name>
    <dbReference type="NCBI Taxonomy" id="29170"/>
    <lineage>
        <taxon>Eukaryota</taxon>
        <taxon>Metazoa</taxon>
        <taxon>Ecdysozoa</taxon>
        <taxon>Nematoda</taxon>
        <taxon>Chromadorea</taxon>
        <taxon>Rhabditida</taxon>
        <taxon>Rhabditina</taxon>
        <taxon>Rhabditomorpha</taxon>
        <taxon>Strongyloidea</taxon>
        <taxon>Ancylostomatidae</taxon>
        <taxon>Ancylostomatinae</taxon>
        <taxon>Ancylostoma</taxon>
    </lineage>
</organism>
<keyword evidence="5" id="KW-0378">Hydrolase</keyword>
<dbReference type="GO" id="GO:0003964">
    <property type="term" value="F:RNA-directed DNA polymerase activity"/>
    <property type="evidence" value="ECO:0007669"/>
    <property type="project" value="UniProtKB-KW"/>
</dbReference>
<dbReference type="EMBL" id="JOJR01000103">
    <property type="protein sequence ID" value="RCN45386.1"/>
    <property type="molecule type" value="Genomic_DNA"/>
</dbReference>
<dbReference type="PANTHER" id="PTHR37984:SF5">
    <property type="entry name" value="PROTEIN NYNRIN-LIKE"/>
    <property type="match status" value="1"/>
</dbReference>
<accession>A0A368GLX0</accession>
<evidence type="ECO:0000313" key="9">
    <source>
        <dbReference type="Proteomes" id="UP000252519"/>
    </source>
</evidence>
<evidence type="ECO:0000256" key="5">
    <source>
        <dbReference type="ARBA" id="ARBA00022801"/>
    </source>
</evidence>
<evidence type="ECO:0000256" key="2">
    <source>
        <dbReference type="ARBA" id="ARBA00022695"/>
    </source>
</evidence>
<dbReference type="CDD" id="cd09274">
    <property type="entry name" value="RNase_HI_RT_Ty3"/>
    <property type="match status" value="1"/>
</dbReference>
<dbReference type="Proteomes" id="UP000252519">
    <property type="component" value="Unassembled WGS sequence"/>
</dbReference>
<sequence>MMALYTQCFSHLFIDRVFFASKCLTRAERIYHITDQEALAMVYALKKFHYFICGVRIIVRTDHAALTSFFKRINDSPSVLRWAVEVQRYNLTIEHVKGAANFVADALSRGFPQNACPAQGYAENEKVVCALQENEWLAELRRDPYFLTVISAIENKRDAELRLPRRDKILSTPDFIIEGGKLKLIREEGNRLLSQPVYHGTQASVVIAGNATFVCPPRSHHSPYHLPLLFAKAVDFANRNPWTAASWTLLKPRKTLQLLPEGFDETLRCFESELMVPKVMRSPEDVKPEWFEDDLSAIVVFSNASCSSALG</sequence>